<evidence type="ECO:0000256" key="3">
    <source>
        <dbReference type="ARBA" id="ARBA00022448"/>
    </source>
</evidence>
<protein>
    <submittedName>
        <fullName evidence="8">AI-2 transport protein TqsA</fullName>
    </submittedName>
</protein>
<reference evidence="8 9" key="1">
    <citation type="submission" date="2015-12" db="EMBL/GenBank/DDBJ databases">
        <title>Genome sequence of Mucilaginibacter gotjawali.</title>
        <authorList>
            <person name="Lee J.S."/>
            <person name="Lee K.C."/>
            <person name="Kim K.K."/>
            <person name="Lee B.W."/>
        </authorList>
    </citation>
    <scope>NUCLEOTIDE SEQUENCE [LARGE SCALE GENOMIC DNA]</scope>
    <source>
        <strain evidence="8 9">SA3-7</strain>
    </source>
</reference>
<dbReference type="AlphaFoldDB" id="A0A0X8X5I2"/>
<organism evidence="8 9">
    <name type="scientific">Mucilaginibacter gotjawali</name>
    <dbReference type="NCBI Taxonomy" id="1550579"/>
    <lineage>
        <taxon>Bacteria</taxon>
        <taxon>Pseudomonadati</taxon>
        <taxon>Bacteroidota</taxon>
        <taxon>Sphingobacteriia</taxon>
        <taxon>Sphingobacteriales</taxon>
        <taxon>Sphingobacteriaceae</taxon>
        <taxon>Mucilaginibacter</taxon>
    </lineage>
</organism>
<name>A0A0X8X5I2_9SPHI</name>
<comment type="subcellular location">
    <subcellularLocation>
        <location evidence="1">Cell membrane</location>
        <topology evidence="1">Multi-pass membrane protein</topology>
    </subcellularLocation>
</comment>
<keyword evidence="9" id="KW-1185">Reference proteome</keyword>
<evidence type="ECO:0000256" key="5">
    <source>
        <dbReference type="ARBA" id="ARBA00022692"/>
    </source>
</evidence>
<evidence type="ECO:0000256" key="1">
    <source>
        <dbReference type="ARBA" id="ARBA00004651"/>
    </source>
</evidence>
<evidence type="ECO:0000313" key="8">
    <source>
        <dbReference type="EMBL" id="BAU55970.1"/>
    </source>
</evidence>
<evidence type="ECO:0000256" key="7">
    <source>
        <dbReference type="ARBA" id="ARBA00023136"/>
    </source>
</evidence>
<keyword evidence="3" id="KW-0813">Transport</keyword>
<evidence type="ECO:0000313" key="9">
    <source>
        <dbReference type="Proteomes" id="UP000218263"/>
    </source>
</evidence>
<comment type="similarity">
    <text evidence="2">Belongs to the autoinducer-2 exporter (AI-2E) (TC 2.A.86) family.</text>
</comment>
<evidence type="ECO:0000256" key="6">
    <source>
        <dbReference type="ARBA" id="ARBA00022989"/>
    </source>
</evidence>
<evidence type="ECO:0000256" key="4">
    <source>
        <dbReference type="ARBA" id="ARBA00022475"/>
    </source>
</evidence>
<dbReference type="Proteomes" id="UP000218263">
    <property type="component" value="Chromosome"/>
</dbReference>
<sequence length="369" mass="40746">MPAKKAEHPFYEKLSLVLVGLIALGYLVILAKEILDPLIFGFLFAILLLPIATFLENRLRFSRTLSSLFSILLLLAFVGGILYLVGSQIGSLTSDWPMLKSQVGQSLKDLSEWVQHAFHINASKQMVYVEDTTKKIMASGGEVVGQTFDAVSSLMLFYVFILIFTFLILLYRALLIRFIVWVFSDDHAAVVHDIVGNIQSILRQYILGLLLEMFVVACLACTFFFFIGIKYAVLLGIIVALFNVIPYLGIFTALLLSSIITFATGSVRDAALVAGSVLLIHVVDSNFLLPTIVGSKVKLNALVTFLGIILGEMIWGLSGMFLSIPMLAITKIIFDRVDSLKPWGYLLGSGQEESKSATKKMKAVKEDKT</sequence>
<keyword evidence="6" id="KW-1133">Transmembrane helix</keyword>
<dbReference type="GO" id="GO:0005886">
    <property type="term" value="C:plasma membrane"/>
    <property type="evidence" value="ECO:0007669"/>
    <property type="project" value="UniProtKB-SubCell"/>
</dbReference>
<proteinExistence type="inferred from homology"/>
<accession>A0A0X8X5I2</accession>
<dbReference type="Pfam" id="PF01594">
    <property type="entry name" value="AI-2E_transport"/>
    <property type="match status" value="1"/>
</dbReference>
<keyword evidence="4" id="KW-1003">Cell membrane</keyword>
<dbReference type="PANTHER" id="PTHR21716:SF53">
    <property type="entry name" value="PERMEASE PERM-RELATED"/>
    <property type="match status" value="1"/>
</dbReference>
<evidence type="ECO:0000256" key="2">
    <source>
        <dbReference type="ARBA" id="ARBA00009773"/>
    </source>
</evidence>
<dbReference type="PANTHER" id="PTHR21716">
    <property type="entry name" value="TRANSMEMBRANE PROTEIN"/>
    <property type="match status" value="1"/>
</dbReference>
<keyword evidence="7" id="KW-0472">Membrane</keyword>
<gene>
    <name evidence="8" type="primary">tqsA_3</name>
    <name evidence="8" type="ORF">MgSA37_04162</name>
</gene>
<dbReference type="InterPro" id="IPR002549">
    <property type="entry name" value="AI-2E-like"/>
</dbReference>
<dbReference type="RefSeq" id="WP_096354495.1">
    <property type="nucleotide sequence ID" value="NZ_AP017313.1"/>
</dbReference>
<dbReference type="KEGG" id="mgot:MgSA37_04162"/>
<keyword evidence="5" id="KW-0812">Transmembrane</keyword>
<dbReference type="EMBL" id="AP017313">
    <property type="protein sequence ID" value="BAU55970.1"/>
    <property type="molecule type" value="Genomic_DNA"/>
</dbReference>
<dbReference type="OrthoDB" id="9793390at2"/>